<dbReference type="EMBL" id="JAHQCR010000030">
    <property type="protein sequence ID" value="MBU9721025.1"/>
    <property type="molecule type" value="Genomic_DNA"/>
</dbReference>
<evidence type="ECO:0000313" key="1">
    <source>
        <dbReference type="EMBL" id="MBU9721025.1"/>
    </source>
</evidence>
<proteinExistence type="predicted"/>
<keyword evidence="2" id="KW-1185">Reference proteome</keyword>
<evidence type="ECO:0008006" key="3">
    <source>
        <dbReference type="Google" id="ProtNLM"/>
    </source>
</evidence>
<organism evidence="1 2">
    <name type="scientific">Evansella alkalicola</name>
    <dbReference type="NCBI Taxonomy" id="745819"/>
    <lineage>
        <taxon>Bacteria</taxon>
        <taxon>Bacillati</taxon>
        <taxon>Bacillota</taxon>
        <taxon>Bacilli</taxon>
        <taxon>Bacillales</taxon>
        <taxon>Bacillaceae</taxon>
        <taxon>Evansella</taxon>
    </lineage>
</organism>
<dbReference type="RefSeq" id="WP_088076299.1">
    <property type="nucleotide sequence ID" value="NZ_JAHQCR010000030.1"/>
</dbReference>
<protein>
    <recommendedName>
        <fullName evidence="3">YokE-like PH domain-containing protein</fullName>
    </recommendedName>
</protein>
<comment type="caution">
    <text evidence="1">The sequence shown here is derived from an EMBL/GenBank/DDBJ whole genome shotgun (WGS) entry which is preliminary data.</text>
</comment>
<evidence type="ECO:0000313" key="2">
    <source>
        <dbReference type="Proteomes" id="UP000790580"/>
    </source>
</evidence>
<reference evidence="1 2" key="1">
    <citation type="submission" date="2021-06" db="EMBL/GenBank/DDBJ databases">
        <title>Bacillus sp. RD4P76, an endophyte from a halophyte.</title>
        <authorList>
            <person name="Sun J.-Q."/>
        </authorList>
    </citation>
    <scope>NUCLEOTIDE SEQUENCE [LARGE SCALE GENOMIC DNA]</scope>
    <source>
        <strain evidence="1 2">JCM 17098</strain>
    </source>
</reference>
<gene>
    <name evidence="1" type="ORF">KS407_06150</name>
</gene>
<name>A0ABS6JR65_9BACI</name>
<accession>A0ABS6JR65</accession>
<dbReference type="Proteomes" id="UP000790580">
    <property type="component" value="Unassembled WGS sequence"/>
</dbReference>
<sequence>MNLISQHPYVTTERVVTPLDQKNIETNCVMKLYDEKIVTAKKEFLLHTVIDMSFKQIRGEEGFLYLHTNQGVFSYNVKENPNEFIKVFKEVKNS</sequence>